<dbReference type="Proteomes" id="UP001497482">
    <property type="component" value="Chromosome 21"/>
</dbReference>
<name>A0AAV2L7Y7_KNICA</name>
<keyword evidence="2" id="KW-1185">Reference proteome</keyword>
<accession>A0AAV2L7Y7</accession>
<sequence>MTELLTTKLAEHKADLLAEIKETHTRYEAKLDSVLTIVDDHKRRISSLELSANATSADLMGIQATLGALSAENAKLKAKVVDLEGRSRRSNIRIIGTDVLPSPPELDRAHRTLAAKPGPTGRARPVLRGKLKYKDVPFHIVEDYPPEVMEQRTPYRVVMKRLYDMGLRPALWFPAKLSVVLEDGTRKFLSSVKEAMDFADSRGRRELMDD</sequence>
<dbReference type="PANTHER" id="PTHR11505">
    <property type="entry name" value="L1 TRANSPOSABLE ELEMENT-RELATED"/>
    <property type="match status" value="1"/>
</dbReference>
<gene>
    <name evidence="1" type="ORF">KC01_LOCUS25187</name>
</gene>
<dbReference type="Gene3D" id="3.30.250.20">
    <property type="entry name" value="L1 transposable element, C-terminal domain"/>
    <property type="match status" value="1"/>
</dbReference>
<evidence type="ECO:0000313" key="1">
    <source>
        <dbReference type="EMBL" id="CAL1596524.1"/>
    </source>
</evidence>
<dbReference type="InterPro" id="IPR042566">
    <property type="entry name" value="L1_C"/>
</dbReference>
<evidence type="ECO:0000313" key="2">
    <source>
        <dbReference type="Proteomes" id="UP001497482"/>
    </source>
</evidence>
<reference evidence="1 2" key="1">
    <citation type="submission" date="2024-04" db="EMBL/GenBank/DDBJ databases">
        <authorList>
            <person name="Waldvogel A.-M."/>
            <person name="Schoenle A."/>
        </authorList>
    </citation>
    <scope>NUCLEOTIDE SEQUENCE [LARGE SCALE GENOMIC DNA]</scope>
</reference>
<dbReference type="EMBL" id="OZ035843">
    <property type="protein sequence ID" value="CAL1596524.1"/>
    <property type="molecule type" value="Genomic_DNA"/>
</dbReference>
<dbReference type="InterPro" id="IPR004244">
    <property type="entry name" value="Transposase_22"/>
</dbReference>
<organism evidence="1 2">
    <name type="scientific">Knipowitschia caucasica</name>
    <name type="common">Caucasian dwarf goby</name>
    <name type="synonym">Pomatoschistus caucasicus</name>
    <dbReference type="NCBI Taxonomy" id="637954"/>
    <lineage>
        <taxon>Eukaryota</taxon>
        <taxon>Metazoa</taxon>
        <taxon>Chordata</taxon>
        <taxon>Craniata</taxon>
        <taxon>Vertebrata</taxon>
        <taxon>Euteleostomi</taxon>
        <taxon>Actinopterygii</taxon>
        <taxon>Neopterygii</taxon>
        <taxon>Teleostei</taxon>
        <taxon>Neoteleostei</taxon>
        <taxon>Acanthomorphata</taxon>
        <taxon>Gobiaria</taxon>
        <taxon>Gobiiformes</taxon>
        <taxon>Gobioidei</taxon>
        <taxon>Gobiidae</taxon>
        <taxon>Gobiinae</taxon>
        <taxon>Knipowitschia</taxon>
    </lineage>
</organism>
<dbReference type="AlphaFoldDB" id="A0AAV2L7Y7"/>
<protein>
    <submittedName>
        <fullName evidence="1">Uncharacterized protein</fullName>
    </submittedName>
</protein>
<proteinExistence type="predicted"/>